<sequence length="106" mass="11235">MDAAYSASVASFFKRLVNAVDANDPDLIECDSTGDMVTITAPKTGAKVIINTQRAVSQIWVAGKGEGVHFSRNADGKWFDDKGKGLELGAWVTECVRDASGVSLAL</sequence>
<dbReference type="SUPFAM" id="SSF55387">
    <property type="entry name" value="Frataxin/Nqo15-like"/>
    <property type="match status" value="1"/>
</dbReference>
<proteinExistence type="inferred from homology"/>
<protein>
    <submittedName>
        <fullName evidence="3">Iron donor protein CyaY</fullName>
    </submittedName>
</protein>
<dbReference type="Pfam" id="PF01491">
    <property type="entry name" value="Frataxin_Cyay"/>
    <property type="match status" value="1"/>
</dbReference>
<reference evidence="3 4" key="1">
    <citation type="submission" date="2017-08" db="EMBL/GenBank/DDBJ databases">
        <title>Infants hospitalized years apart are colonized by the same room-sourced microbial strains.</title>
        <authorList>
            <person name="Brooks B."/>
            <person name="Olm M.R."/>
            <person name="Firek B.A."/>
            <person name="Baker R."/>
            <person name="Thomas B.C."/>
            <person name="Morowitz M.J."/>
            <person name="Banfield J.F."/>
        </authorList>
    </citation>
    <scope>NUCLEOTIDE SEQUENCE [LARGE SCALE GENOMIC DNA]</scope>
    <source>
        <strain evidence="3">S2_003_000_R2_14</strain>
    </source>
</reference>
<accession>A0A2W5T915</accession>
<organism evidence="3 4">
    <name type="scientific">Archangium gephyra</name>
    <dbReference type="NCBI Taxonomy" id="48"/>
    <lineage>
        <taxon>Bacteria</taxon>
        <taxon>Pseudomonadati</taxon>
        <taxon>Myxococcota</taxon>
        <taxon>Myxococcia</taxon>
        <taxon>Myxococcales</taxon>
        <taxon>Cystobacterineae</taxon>
        <taxon>Archangiaceae</taxon>
        <taxon>Archangium</taxon>
    </lineage>
</organism>
<evidence type="ECO:0000313" key="4">
    <source>
        <dbReference type="Proteomes" id="UP000249061"/>
    </source>
</evidence>
<dbReference type="NCBIfam" id="TIGR03421">
    <property type="entry name" value="FeS_CyaY"/>
    <property type="match status" value="1"/>
</dbReference>
<dbReference type="Proteomes" id="UP000249061">
    <property type="component" value="Unassembled WGS sequence"/>
</dbReference>
<comment type="caution">
    <text evidence="3">The sequence shown here is derived from an EMBL/GenBank/DDBJ whole genome shotgun (WGS) entry which is preliminary data.</text>
</comment>
<dbReference type="GO" id="GO:0008199">
    <property type="term" value="F:ferric iron binding"/>
    <property type="evidence" value="ECO:0007669"/>
    <property type="project" value="InterPro"/>
</dbReference>
<name>A0A2W5T915_9BACT</name>
<dbReference type="PROSITE" id="PS50810">
    <property type="entry name" value="FRATAXIN_2"/>
    <property type="match status" value="1"/>
</dbReference>
<dbReference type="Gene3D" id="3.30.920.10">
    <property type="entry name" value="Frataxin/CyaY"/>
    <property type="match status" value="1"/>
</dbReference>
<comment type="similarity">
    <text evidence="1">Belongs to the frataxin family.</text>
</comment>
<dbReference type="EMBL" id="QFQP01000013">
    <property type="protein sequence ID" value="PZR12020.1"/>
    <property type="molecule type" value="Genomic_DNA"/>
</dbReference>
<keyword evidence="2" id="KW-0408">Iron</keyword>
<dbReference type="InterPro" id="IPR002908">
    <property type="entry name" value="Frataxin/CyaY"/>
</dbReference>
<dbReference type="GO" id="GO:0005737">
    <property type="term" value="C:cytoplasm"/>
    <property type="evidence" value="ECO:0007669"/>
    <property type="project" value="UniProtKB-ARBA"/>
</dbReference>
<dbReference type="SMART" id="SM01219">
    <property type="entry name" value="Frataxin_Cyay"/>
    <property type="match status" value="1"/>
</dbReference>
<evidence type="ECO:0000256" key="2">
    <source>
        <dbReference type="ARBA" id="ARBA00023004"/>
    </source>
</evidence>
<dbReference type="AlphaFoldDB" id="A0A2W5T915"/>
<dbReference type="GO" id="GO:0016226">
    <property type="term" value="P:iron-sulfur cluster assembly"/>
    <property type="evidence" value="ECO:0007669"/>
    <property type="project" value="InterPro"/>
</dbReference>
<evidence type="ECO:0000313" key="3">
    <source>
        <dbReference type="EMBL" id="PZR12020.1"/>
    </source>
</evidence>
<gene>
    <name evidence="3" type="primary">cyaY</name>
    <name evidence="3" type="ORF">DI536_17015</name>
</gene>
<dbReference type="InterPro" id="IPR036524">
    <property type="entry name" value="Frataxin/CyaY_sf"/>
</dbReference>
<evidence type="ECO:0000256" key="1">
    <source>
        <dbReference type="ARBA" id="ARBA00008183"/>
    </source>
</evidence>